<dbReference type="GO" id="GO:0006935">
    <property type="term" value="P:chemotaxis"/>
    <property type="evidence" value="ECO:0007669"/>
    <property type="project" value="InterPro"/>
</dbReference>
<evidence type="ECO:0000256" key="2">
    <source>
        <dbReference type="ARBA" id="ARBA00022692"/>
    </source>
</evidence>
<comment type="subcellular location">
    <subcellularLocation>
        <location evidence="1">Membrane</location>
        <topology evidence="1">Multi-pass membrane protein</topology>
    </subcellularLocation>
</comment>
<evidence type="ECO:0000256" key="4">
    <source>
        <dbReference type="ARBA" id="ARBA00023136"/>
    </source>
</evidence>
<evidence type="ECO:0000256" key="7">
    <source>
        <dbReference type="PROSITE-ProRule" id="PRU00284"/>
    </source>
</evidence>
<dbReference type="Pfam" id="PF12729">
    <property type="entry name" value="4HB_MCP_1"/>
    <property type="match status" value="1"/>
</dbReference>
<dbReference type="InterPro" id="IPR004089">
    <property type="entry name" value="MCPsignal_dom"/>
</dbReference>
<feature type="transmembrane region" description="Helical" evidence="8">
    <location>
        <begin position="12"/>
        <end position="31"/>
    </location>
</feature>
<dbReference type="RefSeq" id="WP_303549410.1">
    <property type="nucleotide sequence ID" value="NZ_JAUOPG010000003.1"/>
</dbReference>
<evidence type="ECO:0000313" key="12">
    <source>
        <dbReference type="Proteomes" id="UP001169862"/>
    </source>
</evidence>
<dbReference type="FunFam" id="1.10.287.950:FF:000001">
    <property type="entry name" value="Methyl-accepting chemotaxis sensory transducer"/>
    <property type="match status" value="1"/>
</dbReference>
<comment type="caution">
    <text evidence="11">The sequence shown here is derived from an EMBL/GenBank/DDBJ whole genome shotgun (WGS) entry which is preliminary data.</text>
</comment>
<name>A0AAW7XIN3_9GAMM</name>
<protein>
    <submittedName>
        <fullName evidence="11">HAMP domain-containing methyl-accepting chemotaxis protein</fullName>
    </submittedName>
</protein>
<dbReference type="SMART" id="SM00283">
    <property type="entry name" value="MA"/>
    <property type="match status" value="1"/>
</dbReference>
<dbReference type="InterPro" id="IPR003660">
    <property type="entry name" value="HAMP_dom"/>
</dbReference>
<dbReference type="PROSITE" id="PS50111">
    <property type="entry name" value="CHEMOTAXIS_TRANSDUC_2"/>
    <property type="match status" value="1"/>
</dbReference>
<dbReference type="GO" id="GO:0004888">
    <property type="term" value="F:transmembrane signaling receptor activity"/>
    <property type="evidence" value="ECO:0007669"/>
    <property type="project" value="InterPro"/>
</dbReference>
<sequence>MLNKLTIKKKLFFLALLPIVSIVLVITIGLLKLQNADESVDRIYEGRVIPLRDLKVIADNYAVYVIDAINKANAGLMDAQEALAGVKEARKVINQEWDNYYQNISTIEEKALADETYTFFKPANADLDQLETFLSPLSGNQAGKLDSFDGPLYQSIDPIGEKITSLINYQLAIAEQERTIIHNNYTNSLIIFTVLGLLLLAILVLTSYAIARSINKPLTAIEKSLNTVINDRDLRIRIETHGNDELTAISSSFNKMLARQSSLIADIRQASTSVTNAANQMSEITNQSNTSINQQQYEVEQVVSAMNQMVLSYREVTSSAGNADRETKSVLDKTLQSNTIVSDAIHSTDLMLNNVEEVSNRIATVEEDSRNIGSVVDVINSIAEQTNLLALNAAIEAARAGDQGRGFAVVADEVRTLAQRTQVSTTEIHDAVQRLQEGTKRAVESMKQNETNASHTKDKALEAGKALKNIADSIQVITEMNANIASASEEQSSVSEDINRSLVSISQVSQASVSNASAILDDTSQLITLSNELNDKISLFKV</sequence>
<dbReference type="PANTHER" id="PTHR32089:SF119">
    <property type="entry name" value="METHYL-ACCEPTING CHEMOTAXIS PROTEIN CTPL"/>
    <property type="match status" value="1"/>
</dbReference>
<keyword evidence="2 8" id="KW-0812">Transmembrane</keyword>
<dbReference type="Pfam" id="PF00015">
    <property type="entry name" value="MCPsignal"/>
    <property type="match status" value="1"/>
</dbReference>
<comment type="similarity">
    <text evidence="6">Belongs to the methyl-accepting chemotaxis (MCP) protein family.</text>
</comment>
<feature type="transmembrane region" description="Helical" evidence="8">
    <location>
        <begin position="189"/>
        <end position="211"/>
    </location>
</feature>
<dbReference type="CDD" id="cd11386">
    <property type="entry name" value="MCP_signal"/>
    <property type="match status" value="1"/>
</dbReference>
<dbReference type="PROSITE" id="PS50885">
    <property type="entry name" value="HAMP"/>
    <property type="match status" value="1"/>
</dbReference>
<dbReference type="GO" id="GO:0007165">
    <property type="term" value="P:signal transduction"/>
    <property type="evidence" value="ECO:0007669"/>
    <property type="project" value="UniProtKB-KW"/>
</dbReference>
<dbReference type="PRINTS" id="PR00260">
    <property type="entry name" value="CHEMTRNSDUCR"/>
</dbReference>
<accession>A0AAW7XIN3</accession>
<dbReference type="AlphaFoldDB" id="A0AAW7XIN3"/>
<dbReference type="Pfam" id="PF00672">
    <property type="entry name" value="HAMP"/>
    <property type="match status" value="1"/>
</dbReference>
<feature type="domain" description="Methyl-accepting transducer" evidence="9">
    <location>
        <begin position="270"/>
        <end position="506"/>
    </location>
</feature>
<evidence type="ECO:0000256" key="6">
    <source>
        <dbReference type="ARBA" id="ARBA00029447"/>
    </source>
</evidence>
<evidence type="ECO:0000313" key="11">
    <source>
        <dbReference type="EMBL" id="MDO6453243.1"/>
    </source>
</evidence>
<dbReference type="Proteomes" id="UP001169862">
    <property type="component" value="Unassembled WGS sequence"/>
</dbReference>
<evidence type="ECO:0000256" key="1">
    <source>
        <dbReference type="ARBA" id="ARBA00004141"/>
    </source>
</evidence>
<feature type="domain" description="HAMP" evidence="10">
    <location>
        <begin position="212"/>
        <end position="265"/>
    </location>
</feature>
<dbReference type="EMBL" id="JAUOPG010000003">
    <property type="protein sequence ID" value="MDO6453243.1"/>
    <property type="molecule type" value="Genomic_DNA"/>
</dbReference>
<evidence type="ECO:0000256" key="5">
    <source>
        <dbReference type="ARBA" id="ARBA00023224"/>
    </source>
</evidence>
<evidence type="ECO:0000256" key="8">
    <source>
        <dbReference type="SAM" id="Phobius"/>
    </source>
</evidence>
<keyword evidence="3 8" id="KW-1133">Transmembrane helix</keyword>
<reference evidence="11" key="1">
    <citation type="submission" date="2023-07" db="EMBL/GenBank/DDBJ databases">
        <title>Genome content predicts the carbon catabolic preferences of heterotrophic bacteria.</title>
        <authorList>
            <person name="Gralka M."/>
        </authorList>
    </citation>
    <scope>NUCLEOTIDE SEQUENCE</scope>
    <source>
        <strain evidence="11">I2M16</strain>
    </source>
</reference>
<evidence type="ECO:0000259" key="9">
    <source>
        <dbReference type="PROSITE" id="PS50111"/>
    </source>
</evidence>
<evidence type="ECO:0000256" key="3">
    <source>
        <dbReference type="ARBA" id="ARBA00022989"/>
    </source>
</evidence>
<proteinExistence type="inferred from homology"/>
<dbReference type="InterPro" id="IPR004090">
    <property type="entry name" value="Chemotax_Me-accpt_rcpt"/>
</dbReference>
<organism evidence="11 12">
    <name type="scientific">Neptunomonas phycophila</name>
    <dbReference type="NCBI Taxonomy" id="1572645"/>
    <lineage>
        <taxon>Bacteria</taxon>
        <taxon>Pseudomonadati</taxon>
        <taxon>Pseudomonadota</taxon>
        <taxon>Gammaproteobacteria</taxon>
        <taxon>Oceanospirillales</taxon>
        <taxon>Oceanospirillaceae</taxon>
        <taxon>Neptunomonas</taxon>
    </lineage>
</organism>
<gene>
    <name evidence="11" type="ORF">Q4490_06675</name>
</gene>
<dbReference type="GO" id="GO:0016020">
    <property type="term" value="C:membrane"/>
    <property type="evidence" value="ECO:0007669"/>
    <property type="project" value="UniProtKB-SubCell"/>
</dbReference>
<evidence type="ECO:0000259" key="10">
    <source>
        <dbReference type="PROSITE" id="PS50885"/>
    </source>
</evidence>
<keyword evidence="4 8" id="KW-0472">Membrane</keyword>
<dbReference type="PANTHER" id="PTHR32089">
    <property type="entry name" value="METHYL-ACCEPTING CHEMOTAXIS PROTEIN MCPB"/>
    <property type="match status" value="1"/>
</dbReference>
<dbReference type="InterPro" id="IPR024478">
    <property type="entry name" value="HlyB_4HB_MCP"/>
</dbReference>
<dbReference type="SUPFAM" id="SSF58104">
    <property type="entry name" value="Methyl-accepting chemotaxis protein (MCP) signaling domain"/>
    <property type="match status" value="1"/>
</dbReference>
<dbReference type="CDD" id="cd06225">
    <property type="entry name" value="HAMP"/>
    <property type="match status" value="1"/>
</dbReference>
<keyword evidence="5 7" id="KW-0807">Transducer</keyword>
<dbReference type="SMART" id="SM00304">
    <property type="entry name" value="HAMP"/>
    <property type="match status" value="2"/>
</dbReference>
<dbReference type="Gene3D" id="1.10.287.950">
    <property type="entry name" value="Methyl-accepting chemotaxis protein"/>
    <property type="match status" value="1"/>
</dbReference>